<gene>
    <name evidence="3" type="ORF">MAR_016716</name>
</gene>
<feature type="compositionally biased region" description="Basic and acidic residues" evidence="1">
    <location>
        <begin position="144"/>
        <end position="153"/>
    </location>
</feature>
<proteinExistence type="predicted"/>
<dbReference type="InterPro" id="IPR048958">
    <property type="entry name" value="Polysacc_lyase_14"/>
</dbReference>
<feature type="compositionally biased region" description="Polar residues" evidence="1">
    <location>
        <begin position="104"/>
        <end position="115"/>
    </location>
</feature>
<evidence type="ECO:0000256" key="1">
    <source>
        <dbReference type="SAM" id="MobiDB-lite"/>
    </source>
</evidence>
<evidence type="ECO:0000259" key="2">
    <source>
        <dbReference type="Pfam" id="PF21294"/>
    </source>
</evidence>
<dbReference type="Gene3D" id="2.60.120.200">
    <property type="match status" value="2"/>
</dbReference>
<reference evidence="3" key="1">
    <citation type="submission" date="2022-11" db="EMBL/GenBank/DDBJ databases">
        <title>Centuries of genome instability and evolution in soft-shell clam transmissible cancer (bioRxiv).</title>
        <authorList>
            <person name="Hart S.F.M."/>
            <person name="Yonemitsu M.A."/>
            <person name="Giersch R.M."/>
            <person name="Beal B.F."/>
            <person name="Arriagada G."/>
            <person name="Davis B.W."/>
            <person name="Ostrander E.A."/>
            <person name="Goff S.P."/>
            <person name="Metzger M.J."/>
        </authorList>
    </citation>
    <scope>NUCLEOTIDE SEQUENCE</scope>
    <source>
        <strain evidence="3">MELC-2E11</strain>
        <tissue evidence="3">Siphon/mantle</tissue>
    </source>
</reference>
<organism evidence="3 4">
    <name type="scientific">Mya arenaria</name>
    <name type="common">Soft-shell clam</name>
    <dbReference type="NCBI Taxonomy" id="6604"/>
    <lineage>
        <taxon>Eukaryota</taxon>
        <taxon>Metazoa</taxon>
        <taxon>Spiralia</taxon>
        <taxon>Lophotrochozoa</taxon>
        <taxon>Mollusca</taxon>
        <taxon>Bivalvia</taxon>
        <taxon>Autobranchia</taxon>
        <taxon>Heteroconchia</taxon>
        <taxon>Euheterodonta</taxon>
        <taxon>Imparidentia</taxon>
        <taxon>Neoheterodontei</taxon>
        <taxon>Myida</taxon>
        <taxon>Myoidea</taxon>
        <taxon>Myidae</taxon>
        <taxon>Mya</taxon>
    </lineage>
</organism>
<accession>A0ABY7EDG6</accession>
<evidence type="ECO:0000313" key="3">
    <source>
        <dbReference type="EMBL" id="WAR06758.1"/>
    </source>
</evidence>
<dbReference type="PANTHER" id="PTHR40124:SF1">
    <property type="entry name" value="DISAGGREGATASE RELATED REPEAT PROTEIN"/>
    <property type="match status" value="1"/>
</dbReference>
<feature type="region of interest" description="Disordered" evidence="1">
    <location>
        <begin position="1"/>
        <end position="194"/>
    </location>
</feature>
<dbReference type="Pfam" id="PF21294">
    <property type="entry name" value="Polysacc_lyase_14"/>
    <property type="match status" value="1"/>
</dbReference>
<feature type="domain" description="Polysaccharide lyase 14" evidence="2">
    <location>
        <begin position="210"/>
        <end position="266"/>
    </location>
</feature>
<sequence>MGRVRDQPRHTHSIHTLDYVKRTRPTTTNPQHPHTRVGEVYATNHDIPTPSTHSRTGRVRDQPPHTHTIHTLENGKCTRPTTTYPHHPHTREREVYATNHDIPTPSTHSRTGSVRDQQRHTHTIHTLKNGKSTRPTTTYPHHPHTQEREEYATNHDIPTPSTHSSTESVRDQPRHTHTIHTLENGKSTRPTTTRPTTTYRIYQRYPRELTTLVVTRVYFPDSFSWNRGGKLPGLWGGTRDCSGGRIKDTCFSTRLMWRPLGDGEGYIKLWVDGHAEVHVTDIIMRDNTGFDIDGLFFSTFFGGGDSSWASPHDTYTYFRNFKITTDTMTPSNSQLVG</sequence>
<keyword evidence="4" id="KW-1185">Reference proteome</keyword>
<dbReference type="Proteomes" id="UP001164746">
    <property type="component" value="Chromosome 6"/>
</dbReference>
<dbReference type="PANTHER" id="PTHR40124">
    <property type="match status" value="1"/>
</dbReference>
<name>A0ABY7EDG6_MYAAR</name>
<dbReference type="EMBL" id="CP111017">
    <property type="protein sequence ID" value="WAR06758.1"/>
    <property type="molecule type" value="Genomic_DNA"/>
</dbReference>
<evidence type="ECO:0000313" key="4">
    <source>
        <dbReference type="Proteomes" id="UP001164746"/>
    </source>
</evidence>
<protein>
    <recommendedName>
        <fullName evidence="2">Polysaccharide lyase 14 domain-containing protein</fullName>
    </recommendedName>
</protein>